<dbReference type="AlphaFoldDB" id="A0A1I2VLC4"/>
<dbReference type="InterPro" id="IPR013362">
    <property type="entry name" value="Pilus_4_PilV"/>
</dbReference>
<feature type="domain" description="Type IV pilin Tt1218-like" evidence="2">
    <location>
        <begin position="37"/>
        <end position="84"/>
    </location>
</feature>
<organism evidence="3 4">
    <name type="scientific">Neptunomonas qingdaonensis</name>
    <dbReference type="NCBI Taxonomy" id="1045558"/>
    <lineage>
        <taxon>Bacteria</taxon>
        <taxon>Pseudomonadati</taxon>
        <taxon>Pseudomonadota</taxon>
        <taxon>Gammaproteobacteria</taxon>
        <taxon>Oceanospirillales</taxon>
        <taxon>Oceanospirillaceae</taxon>
        <taxon>Neptunomonas</taxon>
    </lineage>
</organism>
<accession>A0A1I2VLC4</accession>
<keyword evidence="1" id="KW-1133">Transmembrane helix</keyword>
<dbReference type="InterPro" id="IPR054402">
    <property type="entry name" value="Tt1218-like_dom"/>
</dbReference>
<dbReference type="Pfam" id="PF07963">
    <property type="entry name" value="N_methyl"/>
    <property type="match status" value="1"/>
</dbReference>
<keyword evidence="1" id="KW-0472">Membrane</keyword>
<feature type="transmembrane region" description="Helical" evidence="1">
    <location>
        <begin position="20"/>
        <end position="39"/>
    </location>
</feature>
<dbReference type="STRING" id="1045558.SAMN05216175_11753"/>
<proteinExistence type="predicted"/>
<evidence type="ECO:0000256" key="1">
    <source>
        <dbReference type="SAM" id="Phobius"/>
    </source>
</evidence>
<keyword evidence="1" id="KW-0812">Transmembrane</keyword>
<dbReference type="Proteomes" id="UP000198623">
    <property type="component" value="Unassembled WGS sequence"/>
</dbReference>
<name>A0A1I2VLC4_9GAMM</name>
<sequence length="161" mass="17134">MNGYVKMKKNKQAGSSLIEVLITVLVLSVGLLGMATLQFDAVKLNHDSFLRSQAVNLAYDMSDRIRVNRSGANAGDYAIAIAAAPPSAVDTPATPAEIADSDMNIWLNNLASELPSGDGSIAYRTDGNVNQFGDEFTVQVCWDESRGNGAPLTCFSFVTGL</sequence>
<protein>
    <submittedName>
        <fullName evidence="3">Type IV pilus assembly protein PilV</fullName>
    </submittedName>
</protein>
<evidence type="ECO:0000259" key="2">
    <source>
        <dbReference type="Pfam" id="PF22150"/>
    </source>
</evidence>
<dbReference type="Pfam" id="PF22150">
    <property type="entry name" value="Tt1218-like"/>
    <property type="match status" value="1"/>
</dbReference>
<reference evidence="4" key="1">
    <citation type="submission" date="2016-10" db="EMBL/GenBank/DDBJ databases">
        <authorList>
            <person name="Varghese N."/>
            <person name="Submissions S."/>
        </authorList>
    </citation>
    <scope>NUCLEOTIDE SEQUENCE [LARGE SCALE GENOMIC DNA]</scope>
    <source>
        <strain evidence="4">CGMCC 1.10971</strain>
    </source>
</reference>
<gene>
    <name evidence="3" type="ORF">SAMN05216175_11753</name>
</gene>
<keyword evidence="4" id="KW-1185">Reference proteome</keyword>
<dbReference type="NCBIfam" id="TIGR02523">
    <property type="entry name" value="type_IV_pilV"/>
    <property type="match status" value="1"/>
</dbReference>
<evidence type="ECO:0000313" key="3">
    <source>
        <dbReference type="EMBL" id="SFG89037.1"/>
    </source>
</evidence>
<dbReference type="EMBL" id="FOOU01000017">
    <property type="protein sequence ID" value="SFG89037.1"/>
    <property type="molecule type" value="Genomic_DNA"/>
</dbReference>
<dbReference type="InterPro" id="IPR012902">
    <property type="entry name" value="N_methyl_site"/>
</dbReference>
<evidence type="ECO:0000313" key="4">
    <source>
        <dbReference type="Proteomes" id="UP000198623"/>
    </source>
</evidence>